<accession>A0ABX9W5Z4</accession>
<keyword evidence="1" id="KW-0812">Transmembrane</keyword>
<organism evidence="2 3">
    <name type="scientific">Zhongshania marina</name>
    <dbReference type="NCBI Taxonomy" id="2304603"/>
    <lineage>
        <taxon>Bacteria</taxon>
        <taxon>Pseudomonadati</taxon>
        <taxon>Pseudomonadota</taxon>
        <taxon>Gammaproteobacteria</taxon>
        <taxon>Cellvibrionales</taxon>
        <taxon>Spongiibacteraceae</taxon>
        <taxon>Zhongshania</taxon>
    </lineage>
</organism>
<evidence type="ECO:0000256" key="1">
    <source>
        <dbReference type="SAM" id="Phobius"/>
    </source>
</evidence>
<feature type="transmembrane region" description="Helical" evidence="1">
    <location>
        <begin position="79"/>
        <end position="103"/>
    </location>
</feature>
<evidence type="ECO:0000313" key="2">
    <source>
        <dbReference type="EMBL" id="RNL67072.1"/>
    </source>
</evidence>
<keyword evidence="1" id="KW-1133">Transmembrane helix</keyword>
<proteinExistence type="predicted"/>
<evidence type="ECO:0000313" key="3">
    <source>
        <dbReference type="Proteomes" id="UP000274695"/>
    </source>
</evidence>
<reference evidence="2 3" key="1">
    <citation type="submission" date="2018-10" db="EMBL/GenBank/DDBJ databases">
        <title>Draft genome sequence of Zhongshania sp. DSW25-10.</title>
        <authorList>
            <person name="Oh J."/>
        </authorList>
    </citation>
    <scope>NUCLEOTIDE SEQUENCE [LARGE SCALE GENOMIC DNA]</scope>
    <source>
        <strain evidence="2 3">DSW25-10</strain>
    </source>
</reference>
<gene>
    <name evidence="2" type="ORF">D0911_02265</name>
</gene>
<keyword evidence="3" id="KW-1185">Reference proteome</keyword>
<name>A0ABX9W5Z4_9GAMM</name>
<feature type="transmembrane region" description="Helical" evidence="1">
    <location>
        <begin position="46"/>
        <end position="67"/>
    </location>
</feature>
<feature type="transmembrane region" description="Helical" evidence="1">
    <location>
        <begin position="12"/>
        <end position="34"/>
    </location>
</feature>
<protein>
    <submittedName>
        <fullName evidence="2">Uncharacterized protein</fullName>
    </submittedName>
</protein>
<keyword evidence="1" id="KW-0472">Membrane</keyword>
<comment type="caution">
    <text evidence="2">The sequence shown here is derived from an EMBL/GenBank/DDBJ whole genome shotgun (WGS) entry which is preliminary data.</text>
</comment>
<dbReference type="RefSeq" id="WP_123181327.1">
    <property type="nucleotide sequence ID" value="NZ_RHGB01000002.1"/>
</dbReference>
<dbReference type="EMBL" id="RHGB01000002">
    <property type="protein sequence ID" value="RNL67072.1"/>
    <property type="molecule type" value="Genomic_DNA"/>
</dbReference>
<sequence length="120" mass="12677">MGNLEKAGRLLRLMGWLSLVGIAVIFAAIMIPILSDGGDAASFSEILFLGLLLLIIPAIYLITGRAIKQGKSWGKVAGVVKGCVSLLNVPIGTIVGIAVLFYLKKGWGEPDARLQISSEV</sequence>
<dbReference type="Proteomes" id="UP000274695">
    <property type="component" value="Unassembled WGS sequence"/>
</dbReference>